<evidence type="ECO:0000256" key="4">
    <source>
        <dbReference type="RuleBase" id="RU363090"/>
    </source>
</evidence>
<dbReference type="GO" id="GO:0000828">
    <property type="term" value="F:inositol hexakisphosphate kinase activity"/>
    <property type="evidence" value="ECO:0007669"/>
    <property type="project" value="TreeGrafter"/>
</dbReference>
<organism evidence="6 7">
    <name type="scientific">Phytophthora fragariaefolia</name>
    <dbReference type="NCBI Taxonomy" id="1490495"/>
    <lineage>
        <taxon>Eukaryota</taxon>
        <taxon>Sar</taxon>
        <taxon>Stramenopiles</taxon>
        <taxon>Oomycota</taxon>
        <taxon>Peronosporomycetes</taxon>
        <taxon>Peronosporales</taxon>
        <taxon>Peronosporaceae</taxon>
        <taxon>Phytophthora</taxon>
    </lineage>
</organism>
<dbReference type="GO" id="GO:0005737">
    <property type="term" value="C:cytoplasm"/>
    <property type="evidence" value="ECO:0007669"/>
    <property type="project" value="TreeGrafter"/>
</dbReference>
<protein>
    <recommendedName>
        <fullName evidence="4">Kinase</fullName>
        <ecNumber evidence="4">2.7.-.-</ecNumber>
    </recommendedName>
</protein>
<feature type="compositionally biased region" description="Low complexity" evidence="5">
    <location>
        <begin position="447"/>
        <end position="478"/>
    </location>
</feature>
<keyword evidence="3 4" id="KW-0418">Kinase</keyword>
<accession>A0A9W6WT50</accession>
<comment type="caution">
    <text evidence="6">The sequence shown here is derived from an EMBL/GenBank/DDBJ whole genome shotgun (WGS) entry which is preliminary data.</text>
</comment>
<dbReference type="OrthoDB" id="2573163at2759"/>
<dbReference type="EMBL" id="BSXT01000041">
    <property type="protein sequence ID" value="GMF15745.1"/>
    <property type="molecule type" value="Genomic_DNA"/>
</dbReference>
<evidence type="ECO:0000313" key="7">
    <source>
        <dbReference type="Proteomes" id="UP001165121"/>
    </source>
</evidence>
<evidence type="ECO:0000256" key="2">
    <source>
        <dbReference type="ARBA" id="ARBA00022679"/>
    </source>
</evidence>
<gene>
    <name evidence="6" type="ORF">Pfra01_000054600</name>
</gene>
<dbReference type="GO" id="GO:0032958">
    <property type="term" value="P:inositol phosphate biosynthetic process"/>
    <property type="evidence" value="ECO:0007669"/>
    <property type="project" value="InterPro"/>
</dbReference>
<evidence type="ECO:0000256" key="5">
    <source>
        <dbReference type="SAM" id="MobiDB-lite"/>
    </source>
</evidence>
<dbReference type="Pfam" id="PF03770">
    <property type="entry name" value="IPK"/>
    <property type="match status" value="1"/>
</dbReference>
<dbReference type="GO" id="GO:0005634">
    <property type="term" value="C:nucleus"/>
    <property type="evidence" value="ECO:0007669"/>
    <property type="project" value="TreeGrafter"/>
</dbReference>
<evidence type="ECO:0000313" key="6">
    <source>
        <dbReference type="EMBL" id="GMF15745.1"/>
    </source>
</evidence>
<dbReference type="InterPro" id="IPR038286">
    <property type="entry name" value="IPK_sf"/>
</dbReference>
<keyword evidence="7" id="KW-1185">Reference proteome</keyword>
<proteinExistence type="inferred from homology"/>
<reference evidence="6" key="1">
    <citation type="submission" date="2023-04" db="EMBL/GenBank/DDBJ databases">
        <title>Phytophthora fragariaefolia NBRC 109709.</title>
        <authorList>
            <person name="Ichikawa N."/>
            <person name="Sato H."/>
            <person name="Tonouchi N."/>
        </authorList>
    </citation>
    <scope>NUCLEOTIDE SEQUENCE</scope>
    <source>
        <strain evidence="6">NBRC 109709</strain>
    </source>
</reference>
<dbReference type="SUPFAM" id="SSF56104">
    <property type="entry name" value="SAICAR synthase-like"/>
    <property type="match status" value="1"/>
</dbReference>
<comment type="similarity">
    <text evidence="1 4">Belongs to the inositol phosphokinase (IPK) family.</text>
</comment>
<feature type="compositionally biased region" description="Basic residues" evidence="5">
    <location>
        <begin position="479"/>
        <end position="493"/>
    </location>
</feature>
<dbReference type="GO" id="GO:0046854">
    <property type="term" value="P:phosphatidylinositol phosphate biosynthetic process"/>
    <property type="evidence" value="ECO:0007669"/>
    <property type="project" value="TreeGrafter"/>
</dbReference>
<dbReference type="Gene3D" id="3.30.470.160">
    <property type="entry name" value="Inositol polyphosphate kinase"/>
    <property type="match status" value="1"/>
</dbReference>
<evidence type="ECO:0000256" key="3">
    <source>
        <dbReference type="ARBA" id="ARBA00022777"/>
    </source>
</evidence>
<dbReference type="PANTHER" id="PTHR12400">
    <property type="entry name" value="INOSITOL POLYPHOSPHATE KINASE"/>
    <property type="match status" value="1"/>
</dbReference>
<evidence type="ECO:0000256" key="1">
    <source>
        <dbReference type="ARBA" id="ARBA00007374"/>
    </source>
</evidence>
<keyword evidence="2 4" id="KW-0808">Transferase</keyword>
<dbReference type="Proteomes" id="UP001165121">
    <property type="component" value="Unassembled WGS sequence"/>
</dbReference>
<dbReference type="EC" id="2.7.-.-" evidence="4"/>
<name>A0A9W6WT50_9STRA</name>
<dbReference type="AlphaFoldDB" id="A0A9W6WT50"/>
<feature type="region of interest" description="Disordered" evidence="5">
    <location>
        <begin position="447"/>
        <end position="511"/>
    </location>
</feature>
<dbReference type="InterPro" id="IPR005522">
    <property type="entry name" value="IPK"/>
</dbReference>
<dbReference type="PANTHER" id="PTHR12400:SF21">
    <property type="entry name" value="KINASE"/>
    <property type="match status" value="1"/>
</dbReference>
<sequence>MDSIKHAHKNLYEQSDFLVCEGTGHTGVGSICELNNAQVAVGHESGDAQAEQRPATGGDPQQGQPGEDGHDQSAYRIAERAAIVVTIDAYIVFAVRAAGLLFASTEALGCSARRLHPRSEGSVLPHHGRLLETAQVGARLRVVVEEVDVERRLYHAGDEHEPNEVVGRLGGCAVDPIEHVAAAVGSEQHDVVAGEVLHLSVALQQDELRDDGDGLEVDGEGPEDLHDLELLVEDERQQRAGQHGELEVQEGVVRLVVRAAEGLLEADDVHDGAREEQEQQLHDGVVHAHEVEEQVHVAGHEHEEEKLLRLERDAVRGAGRQQLEQQHQEAGQVRHVAHQAEQIHRLGLGVELRFGSIGLIVRNCAEWAPPLPRASDSGVTYDVSSFNSGDERDGYTALKLSRWMRHIGDPCPVVALELQFYEALAPQFPQLRPFVPEFLGKVKVELTTSTPNDSPTSPSSSQSSSTPPLTPTEPMTTPKKMRRGSFGKKRRLGKYGAPNPMAPPTSEGGYSAKLWKRERAKKNKKSAKGDSVVALTRADSGNTKDYLVLGDLTRNFRRPCVLDIKMGTRQHGEDASPAKVISHTAKCAATTSLALGLRLCGMQIYDECDSTYTIWDKTWGRQLKPEDIEPALETYLTSGSTLRWNALEELLTKIRELKSVMARTTGLRCWGSSLLLTYEGDQSYGPPSADVRLIDFAHCQMSSVLDTPDDGMLLGLSNIDRYLSNIAARKPTLEETDTAPASSLLATELQLAV</sequence>
<feature type="region of interest" description="Disordered" evidence="5">
    <location>
        <begin position="43"/>
        <end position="72"/>
    </location>
</feature>